<dbReference type="CDD" id="cd01647">
    <property type="entry name" value="RT_LTR"/>
    <property type="match status" value="1"/>
</dbReference>
<keyword evidence="5" id="KW-1185">Reference proteome</keyword>
<organism evidence="4 5">
    <name type="scientific">Hemibagrus guttatus</name>
    <dbReference type="NCBI Taxonomy" id="175788"/>
    <lineage>
        <taxon>Eukaryota</taxon>
        <taxon>Metazoa</taxon>
        <taxon>Chordata</taxon>
        <taxon>Craniata</taxon>
        <taxon>Vertebrata</taxon>
        <taxon>Euteleostomi</taxon>
        <taxon>Actinopterygii</taxon>
        <taxon>Neopterygii</taxon>
        <taxon>Teleostei</taxon>
        <taxon>Ostariophysi</taxon>
        <taxon>Siluriformes</taxon>
        <taxon>Bagridae</taxon>
        <taxon>Hemibagrus</taxon>
    </lineage>
</organism>
<sequence>MQLVGSHPCLTTSIDSSTEGLPDVYHNLGAVFSKEKASCLPPHHLGDCAIELLPNTTPPKCRVYPLPLPETHAMDDYIKEALAVGHILPSTSPAAAGFFFVEKKDGGLRPCIDYRGLNAITVCYPYPLPLVSAALEQLQRARIFTKLDLRSAYNLVHIKEGDEWKTAFHTTQGHYEYLVMPYGLTKAPAVFQALINELFHDLFNHFVIAYIDDILIYSASLTEHVQHVCTVLTRLKNHELYAKLEKCEFHRTTLSFLGFLFTVTYCPGYKSSKADALSWLHETPDTPASNEPILQPSLVVGPVQWNLVEEVHHTHAEEPPPSTCPPTKLYVSTTLCHRVMQWTHESPSNGHPGIHRTA</sequence>
<dbReference type="EMBL" id="JAUCMX010000007">
    <property type="protein sequence ID" value="KAK3539338.1"/>
    <property type="molecule type" value="Genomic_DNA"/>
</dbReference>
<evidence type="ECO:0000256" key="1">
    <source>
        <dbReference type="ARBA" id="ARBA00010879"/>
    </source>
</evidence>
<comment type="caution">
    <text evidence="4">The sequence shown here is derived from an EMBL/GenBank/DDBJ whole genome shotgun (WGS) entry which is preliminary data.</text>
</comment>
<dbReference type="Proteomes" id="UP001274896">
    <property type="component" value="Unassembled WGS sequence"/>
</dbReference>
<reference evidence="4" key="1">
    <citation type="submission" date="2023-06" db="EMBL/GenBank/DDBJ databases">
        <title>Male Hemibagrus guttatus genome.</title>
        <authorList>
            <person name="Bian C."/>
        </authorList>
    </citation>
    <scope>NUCLEOTIDE SEQUENCE</scope>
    <source>
        <strain evidence="4">Male_cb2023</strain>
        <tissue evidence="4">Muscle</tissue>
    </source>
</reference>
<evidence type="ECO:0000256" key="2">
    <source>
        <dbReference type="ARBA" id="ARBA00012180"/>
    </source>
</evidence>
<dbReference type="PANTHER" id="PTHR24559:SF440">
    <property type="entry name" value="RIBONUCLEASE H"/>
    <property type="match status" value="1"/>
</dbReference>
<comment type="similarity">
    <text evidence="1">Belongs to the beta type-B retroviral polymerase family. HERV class-II K(HML-2) pol subfamily.</text>
</comment>
<feature type="domain" description="Reverse transcriptase" evidence="3">
    <location>
        <begin position="82"/>
        <end position="261"/>
    </location>
</feature>
<dbReference type="Gene3D" id="3.30.70.270">
    <property type="match status" value="1"/>
</dbReference>
<dbReference type="InterPro" id="IPR053134">
    <property type="entry name" value="RNA-dir_DNA_polymerase"/>
</dbReference>
<gene>
    <name evidence="4" type="ORF">QTP70_001226</name>
</gene>
<proteinExistence type="inferred from homology"/>
<dbReference type="PROSITE" id="PS50878">
    <property type="entry name" value="RT_POL"/>
    <property type="match status" value="1"/>
</dbReference>
<dbReference type="GO" id="GO:0004523">
    <property type="term" value="F:RNA-DNA hybrid ribonuclease activity"/>
    <property type="evidence" value="ECO:0007669"/>
    <property type="project" value="UniProtKB-EC"/>
</dbReference>
<protein>
    <recommendedName>
        <fullName evidence="2">ribonuclease H</fullName>
        <ecNumber evidence="2">3.1.26.4</ecNumber>
    </recommendedName>
</protein>
<accession>A0AAE0V3X4</accession>
<dbReference type="EC" id="3.1.26.4" evidence="2"/>
<dbReference type="InterPro" id="IPR043502">
    <property type="entry name" value="DNA/RNA_pol_sf"/>
</dbReference>
<name>A0AAE0V3X4_9TELE</name>
<dbReference type="AlphaFoldDB" id="A0AAE0V3X4"/>
<dbReference type="Pfam" id="PF00078">
    <property type="entry name" value="RVT_1"/>
    <property type="match status" value="1"/>
</dbReference>
<dbReference type="Gene3D" id="3.10.10.10">
    <property type="entry name" value="HIV Type 1 Reverse Transcriptase, subunit A, domain 1"/>
    <property type="match status" value="1"/>
</dbReference>
<dbReference type="InterPro" id="IPR000477">
    <property type="entry name" value="RT_dom"/>
</dbReference>
<evidence type="ECO:0000313" key="4">
    <source>
        <dbReference type="EMBL" id="KAK3539338.1"/>
    </source>
</evidence>
<dbReference type="InterPro" id="IPR043128">
    <property type="entry name" value="Rev_trsase/Diguanyl_cyclase"/>
</dbReference>
<dbReference type="PANTHER" id="PTHR24559">
    <property type="entry name" value="TRANSPOSON TY3-I GAG-POL POLYPROTEIN"/>
    <property type="match status" value="1"/>
</dbReference>
<evidence type="ECO:0000313" key="5">
    <source>
        <dbReference type="Proteomes" id="UP001274896"/>
    </source>
</evidence>
<dbReference type="SUPFAM" id="SSF56672">
    <property type="entry name" value="DNA/RNA polymerases"/>
    <property type="match status" value="1"/>
</dbReference>
<evidence type="ECO:0000259" key="3">
    <source>
        <dbReference type="PROSITE" id="PS50878"/>
    </source>
</evidence>